<keyword evidence="4" id="KW-1185">Reference proteome</keyword>
<evidence type="ECO:0000313" key="3">
    <source>
        <dbReference type="EMBL" id="CAG2058757.1"/>
    </source>
</evidence>
<feature type="compositionally biased region" description="Pro residues" evidence="1">
    <location>
        <begin position="377"/>
        <end position="387"/>
    </location>
</feature>
<protein>
    <recommendedName>
        <fullName evidence="2">DUF4706 domain-containing protein</fullName>
    </recommendedName>
</protein>
<reference evidence="3" key="1">
    <citation type="submission" date="2021-03" db="EMBL/GenBank/DDBJ databases">
        <authorList>
            <person name="Tran Van P."/>
        </authorList>
    </citation>
    <scope>NUCLEOTIDE SEQUENCE</scope>
</reference>
<name>A0ABN7NV67_TIMPD</name>
<dbReference type="PANTHER" id="PTHR34394:SF1">
    <property type="entry name" value="SIMILAR TO RIKEN CDNA 2310022B05"/>
    <property type="match status" value="1"/>
</dbReference>
<comment type="caution">
    <text evidence="3">The sequence shown here is derived from an EMBL/GenBank/DDBJ whole genome shotgun (WGS) entry which is preliminary data.</text>
</comment>
<dbReference type="PANTHER" id="PTHR34394">
    <property type="entry name" value="SIMILAR TO RIKEN CDNA 2310022B05"/>
    <property type="match status" value="1"/>
</dbReference>
<dbReference type="Pfam" id="PF15797">
    <property type="entry name" value="DUF4706"/>
    <property type="match status" value="2"/>
</dbReference>
<proteinExistence type="predicted"/>
<dbReference type="Proteomes" id="UP001153148">
    <property type="component" value="Unassembled WGS sequence"/>
</dbReference>
<feature type="domain" description="DUF4706" evidence="2">
    <location>
        <begin position="218"/>
        <end position="239"/>
    </location>
</feature>
<organism evidence="3 4">
    <name type="scientific">Timema podura</name>
    <name type="common">Walking stick</name>
    <dbReference type="NCBI Taxonomy" id="61482"/>
    <lineage>
        <taxon>Eukaryota</taxon>
        <taxon>Metazoa</taxon>
        <taxon>Ecdysozoa</taxon>
        <taxon>Arthropoda</taxon>
        <taxon>Hexapoda</taxon>
        <taxon>Insecta</taxon>
        <taxon>Pterygota</taxon>
        <taxon>Neoptera</taxon>
        <taxon>Polyneoptera</taxon>
        <taxon>Phasmatodea</taxon>
        <taxon>Timematodea</taxon>
        <taxon>Timematoidea</taxon>
        <taxon>Timematidae</taxon>
        <taxon>Timema</taxon>
    </lineage>
</organism>
<accession>A0ABN7NV67</accession>
<dbReference type="InterPro" id="IPR031600">
    <property type="entry name" value="DUF4706"/>
</dbReference>
<evidence type="ECO:0000259" key="2">
    <source>
        <dbReference type="Pfam" id="PF15797"/>
    </source>
</evidence>
<sequence length="451" mass="50877">MNLSLKNIAEEYFSSLNPIAERISIDVAATKNAYEDLWHTLNLNDQCQVINETIIHPEVMLKYSFHLKDTPEVEYFTHKLDTQEKYLGDDEGGKGSANQHLESYVEGKNKSVGPPPEYMRQKICKTSNIQKEDEVLEKALEILNQNKTPDVDTQIFGNFVASEIRNLRSESYNVMLPFHDQSSLQICIYTRLGARHLGQVTETSWKSFLVQHYRLNDGFSWQDEHSSPFTWLTQSQLNLNIFKDSEISTKKSRGSLESQEPLVPTKKPPSVYSFVDPPNIVLGGSTTKLVSNTRLKFPPKSSNTEDNSEGLILRLKNKTAVLKIQSLKSVVGRSGIKKVNNTQENESLVTANNKCTVVPSLKLLKPVGVKSAISKPKNPPPPPPPVKSPLTEKPHHEFETKALLSTTSTKDYMSPMNINKILLEKEKHFEDFNPSTSGSVLKTGFDFLDNW</sequence>
<dbReference type="EMBL" id="CAJPIN010007907">
    <property type="protein sequence ID" value="CAG2058757.1"/>
    <property type="molecule type" value="Genomic_DNA"/>
</dbReference>
<feature type="domain" description="DUF4706" evidence="2">
    <location>
        <begin position="11"/>
        <end position="92"/>
    </location>
</feature>
<evidence type="ECO:0000256" key="1">
    <source>
        <dbReference type="SAM" id="MobiDB-lite"/>
    </source>
</evidence>
<feature type="region of interest" description="Disordered" evidence="1">
    <location>
        <begin position="371"/>
        <end position="392"/>
    </location>
</feature>
<evidence type="ECO:0000313" key="4">
    <source>
        <dbReference type="Proteomes" id="UP001153148"/>
    </source>
</evidence>
<gene>
    <name evidence="3" type="ORF">TPAB3V08_LOCUS5724</name>
</gene>